<accession>A0A9X6RME8</accession>
<protein>
    <recommendedName>
        <fullName evidence="4">EGF-like domain-containing protein</fullName>
    </recommendedName>
</protein>
<dbReference type="EMBL" id="MTYJ01000288">
    <property type="protein sequence ID" value="OWA52822.1"/>
    <property type="molecule type" value="Genomic_DNA"/>
</dbReference>
<feature type="chain" id="PRO_5040914303" description="EGF-like domain-containing protein" evidence="1">
    <location>
        <begin position="25"/>
        <end position="386"/>
    </location>
</feature>
<gene>
    <name evidence="2" type="ORF">BV898_17265</name>
</gene>
<keyword evidence="3" id="KW-1185">Reference proteome</keyword>
<name>A0A9X6RME8_HYPEX</name>
<evidence type="ECO:0000256" key="1">
    <source>
        <dbReference type="SAM" id="SignalP"/>
    </source>
</evidence>
<evidence type="ECO:0000313" key="3">
    <source>
        <dbReference type="Proteomes" id="UP000192578"/>
    </source>
</evidence>
<proteinExistence type="predicted"/>
<keyword evidence="1" id="KW-0732">Signal</keyword>
<dbReference type="Proteomes" id="UP000192578">
    <property type="component" value="Unassembled WGS sequence"/>
</dbReference>
<organism evidence="2 3">
    <name type="scientific">Hypsibius exemplaris</name>
    <name type="common">Freshwater tardigrade</name>
    <dbReference type="NCBI Taxonomy" id="2072580"/>
    <lineage>
        <taxon>Eukaryota</taxon>
        <taxon>Metazoa</taxon>
        <taxon>Ecdysozoa</taxon>
        <taxon>Tardigrada</taxon>
        <taxon>Eutardigrada</taxon>
        <taxon>Parachela</taxon>
        <taxon>Hypsibioidea</taxon>
        <taxon>Hypsibiidae</taxon>
        <taxon>Hypsibius</taxon>
    </lineage>
</organism>
<evidence type="ECO:0000313" key="2">
    <source>
        <dbReference type="EMBL" id="OWA52822.1"/>
    </source>
</evidence>
<dbReference type="AlphaFoldDB" id="A0A9X6RME8"/>
<reference evidence="3" key="1">
    <citation type="submission" date="2017-01" db="EMBL/GenBank/DDBJ databases">
        <title>Comparative genomics of anhydrobiosis in the tardigrade Hypsibius dujardini.</title>
        <authorList>
            <person name="Yoshida Y."/>
            <person name="Koutsovoulos G."/>
            <person name="Laetsch D."/>
            <person name="Stevens L."/>
            <person name="Kumar S."/>
            <person name="Horikawa D."/>
            <person name="Ishino K."/>
            <person name="Komine S."/>
            <person name="Tomita M."/>
            <person name="Blaxter M."/>
            <person name="Arakawa K."/>
        </authorList>
    </citation>
    <scope>NUCLEOTIDE SEQUENCE [LARGE SCALE GENOMIC DNA]</scope>
    <source>
        <strain evidence="3">Z151</strain>
    </source>
</reference>
<evidence type="ECO:0008006" key="4">
    <source>
        <dbReference type="Google" id="ProtNLM"/>
    </source>
</evidence>
<dbReference type="OrthoDB" id="10469007at2759"/>
<comment type="caution">
    <text evidence="2">The sequence shown here is derived from an EMBL/GenBank/DDBJ whole genome shotgun (WGS) entry which is preliminary data.</text>
</comment>
<feature type="signal peptide" evidence="1">
    <location>
        <begin position="1"/>
        <end position="24"/>
    </location>
</feature>
<sequence>MRGVKFPNIWSLLSISFLLRLGQCSKHSRPFARNDYSSITNAANRPPKPFIYPQQPQLSGYQFGIIELPTERPSVVSDGPQFAVSAQPAYFCRSTTQRSHLDCPCLLIGIRCLQANSSCLADPNGDGYCGCLPGFLPLNGSCVTLAYYTQVVLAPFTLSTPILVASCFLPENSVIGKIPYIGGVTPISYNLTLLFSNFNGGDTRKFISIDAATGNVLLLRPPPVSVVNQTYQVIAKDATGVTSTIIFKVIYNCTGKLVHCNLDVSLQSKNVRLKVIFGVIFTAPTCTIDVGSPVYVECQLSSIGSTIATVLASGSVAPTRFSMVLASSTAAQTLYYQLDSVTGFIQIAQTPHGGIFTQVYNVTAMNAVGQNCTAIQVKITTSSDCV</sequence>